<comment type="caution">
    <text evidence="1">The sequence shown here is derived from an EMBL/GenBank/DDBJ whole genome shotgun (WGS) entry which is preliminary data.</text>
</comment>
<keyword evidence="2" id="KW-1185">Reference proteome</keyword>
<dbReference type="EMBL" id="RSCD01000023">
    <property type="protein sequence ID" value="RSH83764.1"/>
    <property type="molecule type" value="Genomic_DNA"/>
</dbReference>
<organism evidence="1 2">
    <name type="scientific">Saitozyma podzolica</name>
    <dbReference type="NCBI Taxonomy" id="1890683"/>
    <lineage>
        <taxon>Eukaryota</taxon>
        <taxon>Fungi</taxon>
        <taxon>Dikarya</taxon>
        <taxon>Basidiomycota</taxon>
        <taxon>Agaricomycotina</taxon>
        <taxon>Tremellomycetes</taxon>
        <taxon>Tremellales</taxon>
        <taxon>Trimorphomycetaceae</taxon>
        <taxon>Saitozyma</taxon>
    </lineage>
</organism>
<evidence type="ECO:0000313" key="2">
    <source>
        <dbReference type="Proteomes" id="UP000279259"/>
    </source>
</evidence>
<dbReference type="AlphaFoldDB" id="A0A427XXZ3"/>
<protein>
    <submittedName>
        <fullName evidence="1">Uncharacterized protein</fullName>
    </submittedName>
</protein>
<reference evidence="1 2" key="1">
    <citation type="submission" date="2018-11" db="EMBL/GenBank/DDBJ databases">
        <title>Genome sequence of Saitozyma podzolica DSM 27192.</title>
        <authorList>
            <person name="Aliyu H."/>
            <person name="Gorte O."/>
            <person name="Ochsenreither K."/>
        </authorList>
    </citation>
    <scope>NUCLEOTIDE SEQUENCE [LARGE SCALE GENOMIC DNA]</scope>
    <source>
        <strain evidence="1 2">DSM 27192</strain>
    </source>
</reference>
<name>A0A427XXZ3_9TREE</name>
<proteinExistence type="predicted"/>
<gene>
    <name evidence="1" type="ORF">EHS25_005379</name>
</gene>
<accession>A0A427XXZ3</accession>
<evidence type="ECO:0000313" key="1">
    <source>
        <dbReference type="EMBL" id="RSH83764.1"/>
    </source>
</evidence>
<dbReference type="Proteomes" id="UP000279259">
    <property type="component" value="Unassembled WGS sequence"/>
</dbReference>
<dbReference type="OrthoDB" id="10314617at2759"/>
<sequence length="237" mass="26042">MSAVPSSDGRLTAADLETVCQGLLKLCPFTRSLDPGSIEVTIDGGRVLLTRLDPNESRVEDPESPSAQLEQILPRFLSGGNTDDGRDREAKLLGAISVLKYCEDVFHAKSEDGAQAEAGHAAQDEFSQSELIQHLVGWPIAYIRDAPFARPTPHRMNVKDAITSVPEDAGTQVELERSRHIAWWSEHENWSVSLYCTTTSESRSTDLDAVESHPSTVVDWIVEFNPEFGLEPGAERA</sequence>